<dbReference type="Pfam" id="PF26130">
    <property type="entry name" value="PB1-like"/>
    <property type="match status" value="1"/>
</dbReference>
<evidence type="ECO:0000256" key="1">
    <source>
        <dbReference type="SAM" id="MobiDB-lite"/>
    </source>
</evidence>
<keyword evidence="4" id="KW-1185">Reference proteome</keyword>
<sequence>MACMDLERLVKNEDYSNIRCMWYWNPRFSFSRGLRPLNNDNDVLIFSKDVIEYEEIVVYVEHNVEIPEIIDDSELGTTIDDDEVQCIGFKNVTEEMNNPDHVEVNGQDVEDDGNVVGADNIEDDVVGPDNVEDDDGGEMSVVEDYVASEFSDEDNDFTFSAESEKDFD</sequence>
<evidence type="ECO:0000313" key="3">
    <source>
        <dbReference type="EMBL" id="KAI5419925.1"/>
    </source>
</evidence>
<dbReference type="AlphaFoldDB" id="A0A9D4XIU0"/>
<dbReference type="Proteomes" id="UP001058974">
    <property type="component" value="Chromosome 4"/>
</dbReference>
<evidence type="ECO:0000313" key="4">
    <source>
        <dbReference type="Proteomes" id="UP001058974"/>
    </source>
</evidence>
<evidence type="ECO:0000259" key="2">
    <source>
        <dbReference type="Pfam" id="PF26130"/>
    </source>
</evidence>
<accession>A0A9D4XIU0</accession>
<protein>
    <recommendedName>
        <fullName evidence="2">PB1-like domain-containing protein</fullName>
    </recommendedName>
</protein>
<feature type="region of interest" description="Disordered" evidence="1">
    <location>
        <begin position="118"/>
        <end position="138"/>
    </location>
</feature>
<dbReference type="Gramene" id="Psat04G0391000-T1">
    <property type="protein sequence ID" value="KAI5419925.1"/>
    <property type="gene ID" value="KIW84_043910"/>
</dbReference>
<organism evidence="3 4">
    <name type="scientific">Pisum sativum</name>
    <name type="common">Garden pea</name>
    <name type="synonym">Lathyrus oleraceus</name>
    <dbReference type="NCBI Taxonomy" id="3888"/>
    <lineage>
        <taxon>Eukaryota</taxon>
        <taxon>Viridiplantae</taxon>
        <taxon>Streptophyta</taxon>
        <taxon>Embryophyta</taxon>
        <taxon>Tracheophyta</taxon>
        <taxon>Spermatophyta</taxon>
        <taxon>Magnoliopsida</taxon>
        <taxon>eudicotyledons</taxon>
        <taxon>Gunneridae</taxon>
        <taxon>Pentapetalae</taxon>
        <taxon>rosids</taxon>
        <taxon>fabids</taxon>
        <taxon>Fabales</taxon>
        <taxon>Fabaceae</taxon>
        <taxon>Papilionoideae</taxon>
        <taxon>50 kb inversion clade</taxon>
        <taxon>NPAAA clade</taxon>
        <taxon>Hologalegina</taxon>
        <taxon>IRL clade</taxon>
        <taxon>Fabeae</taxon>
        <taxon>Lathyrus</taxon>
    </lineage>
</organism>
<proteinExistence type="predicted"/>
<name>A0A9D4XIU0_PEA</name>
<feature type="domain" description="PB1-like" evidence="2">
    <location>
        <begin position="4"/>
        <end position="62"/>
    </location>
</feature>
<dbReference type="InterPro" id="IPR058594">
    <property type="entry name" value="PB1-like_dom_pln"/>
</dbReference>
<comment type="caution">
    <text evidence="3">The sequence shown here is derived from an EMBL/GenBank/DDBJ whole genome shotgun (WGS) entry which is preliminary data.</text>
</comment>
<feature type="compositionally biased region" description="Acidic residues" evidence="1">
    <location>
        <begin position="120"/>
        <end position="137"/>
    </location>
</feature>
<reference evidence="3 4" key="1">
    <citation type="journal article" date="2022" name="Nat. Genet.">
        <title>Improved pea reference genome and pan-genome highlight genomic features and evolutionary characteristics.</title>
        <authorList>
            <person name="Yang T."/>
            <person name="Liu R."/>
            <person name="Luo Y."/>
            <person name="Hu S."/>
            <person name="Wang D."/>
            <person name="Wang C."/>
            <person name="Pandey M.K."/>
            <person name="Ge S."/>
            <person name="Xu Q."/>
            <person name="Li N."/>
            <person name="Li G."/>
            <person name="Huang Y."/>
            <person name="Saxena R.K."/>
            <person name="Ji Y."/>
            <person name="Li M."/>
            <person name="Yan X."/>
            <person name="He Y."/>
            <person name="Liu Y."/>
            <person name="Wang X."/>
            <person name="Xiang C."/>
            <person name="Varshney R.K."/>
            <person name="Ding H."/>
            <person name="Gao S."/>
            <person name="Zong X."/>
        </authorList>
    </citation>
    <scope>NUCLEOTIDE SEQUENCE [LARGE SCALE GENOMIC DNA]</scope>
    <source>
        <strain evidence="3 4">cv. Zhongwan 6</strain>
    </source>
</reference>
<gene>
    <name evidence="3" type="ORF">KIW84_043910</name>
</gene>
<dbReference type="EMBL" id="JAMSHJ010000004">
    <property type="protein sequence ID" value="KAI5419925.1"/>
    <property type="molecule type" value="Genomic_DNA"/>
</dbReference>